<organism evidence="8 9">
    <name type="scientific">Parabacteroides goldsteinii DSM 19448 = WAL 12034</name>
    <dbReference type="NCBI Taxonomy" id="927665"/>
    <lineage>
        <taxon>Bacteria</taxon>
        <taxon>Pseudomonadati</taxon>
        <taxon>Bacteroidota</taxon>
        <taxon>Bacteroidia</taxon>
        <taxon>Bacteroidales</taxon>
        <taxon>Tannerellaceae</taxon>
        <taxon>Parabacteroides</taxon>
    </lineage>
</organism>
<dbReference type="InterPro" id="IPR052518">
    <property type="entry name" value="CHR_Transporter"/>
</dbReference>
<proteinExistence type="inferred from homology"/>
<comment type="caution">
    <text evidence="8">The sequence shown here is derived from an EMBL/GenBank/DDBJ whole genome shotgun (WGS) entry which is preliminary data.</text>
</comment>
<evidence type="ECO:0000256" key="6">
    <source>
        <dbReference type="ARBA" id="ARBA00023136"/>
    </source>
</evidence>
<dbReference type="HOGENOM" id="CLU_018106_1_2_10"/>
<evidence type="ECO:0000256" key="7">
    <source>
        <dbReference type="SAM" id="Phobius"/>
    </source>
</evidence>
<dbReference type="Pfam" id="PF02417">
    <property type="entry name" value="Chromate_transp"/>
    <property type="match status" value="1"/>
</dbReference>
<dbReference type="RefSeq" id="WP_009860140.1">
    <property type="nucleotide sequence ID" value="NZ_KQ033912.1"/>
</dbReference>
<dbReference type="PANTHER" id="PTHR43663">
    <property type="entry name" value="CHROMATE TRANSPORT PROTEIN-RELATED"/>
    <property type="match status" value="1"/>
</dbReference>
<dbReference type="PANTHER" id="PTHR43663:SF1">
    <property type="entry name" value="CHROMATE TRANSPORTER"/>
    <property type="match status" value="1"/>
</dbReference>
<dbReference type="Proteomes" id="UP000033047">
    <property type="component" value="Unassembled WGS sequence"/>
</dbReference>
<keyword evidence="3" id="KW-1003">Cell membrane</keyword>
<evidence type="ECO:0000256" key="2">
    <source>
        <dbReference type="ARBA" id="ARBA00005262"/>
    </source>
</evidence>
<dbReference type="GO" id="GO:0005886">
    <property type="term" value="C:plasma membrane"/>
    <property type="evidence" value="ECO:0007669"/>
    <property type="project" value="UniProtKB-SubCell"/>
</dbReference>
<dbReference type="GeneID" id="69983282"/>
<feature type="transmembrane region" description="Helical" evidence="7">
    <location>
        <begin position="150"/>
        <end position="182"/>
    </location>
</feature>
<gene>
    <name evidence="8" type="ORF">HMPREF1535_02010</name>
</gene>
<sequence>MIWLQLLYVYLKIGIFGFGGGYAMLSLIQADVVDRYKWISLQEFTDIVAISQMTPGPIGINSATYIGYTAIHNAGYSPFMAVLGSCLTTFAVCLPSFILVLVISYFFAKFKNNKYVVAAFTGLRPATVGLIAAAALMLMNKENFIDYKSFLIFGAAFILTWKFKVHPILMIALAGVAGLILYW</sequence>
<dbReference type="AlphaFoldDB" id="A0A0F5JF14"/>
<evidence type="ECO:0008006" key="10">
    <source>
        <dbReference type="Google" id="ProtNLM"/>
    </source>
</evidence>
<evidence type="ECO:0000256" key="3">
    <source>
        <dbReference type="ARBA" id="ARBA00022475"/>
    </source>
</evidence>
<dbReference type="InterPro" id="IPR003370">
    <property type="entry name" value="Chromate_transpt"/>
</dbReference>
<evidence type="ECO:0000256" key="5">
    <source>
        <dbReference type="ARBA" id="ARBA00022989"/>
    </source>
</evidence>
<protein>
    <recommendedName>
        <fullName evidence="10">Chromate transporter</fullName>
    </recommendedName>
</protein>
<dbReference type="STRING" id="927665.HMPREF1535_02010"/>
<evidence type="ECO:0000313" key="8">
    <source>
        <dbReference type="EMBL" id="KKB56037.1"/>
    </source>
</evidence>
<accession>A0A0F5JF14</accession>
<reference evidence="8 9" key="1">
    <citation type="submission" date="2013-04" db="EMBL/GenBank/DDBJ databases">
        <title>The Genome Sequence of Parabacteroides goldsteinii DSM 19448.</title>
        <authorList>
            <consortium name="The Broad Institute Genomics Platform"/>
            <person name="Earl A."/>
            <person name="Ward D."/>
            <person name="Feldgarden M."/>
            <person name="Gevers D."/>
            <person name="Martens E."/>
            <person name="Sakamoto M."/>
            <person name="Benno Y."/>
            <person name="Song Y."/>
            <person name="Liu C."/>
            <person name="Lee J."/>
            <person name="Bolanos M."/>
            <person name="Vaisanen M.L."/>
            <person name="Finegold S.M."/>
            <person name="Walker B."/>
            <person name="Young S."/>
            <person name="Zeng Q."/>
            <person name="Gargeya S."/>
            <person name="Fitzgerald M."/>
            <person name="Haas B."/>
            <person name="Abouelleil A."/>
            <person name="Allen A.W."/>
            <person name="Alvarado L."/>
            <person name="Arachchi H.M."/>
            <person name="Berlin A.M."/>
            <person name="Chapman S.B."/>
            <person name="Gainer-Dewar J."/>
            <person name="Goldberg J."/>
            <person name="Griggs A."/>
            <person name="Gujja S."/>
            <person name="Hansen M."/>
            <person name="Howarth C."/>
            <person name="Imamovic A."/>
            <person name="Ireland A."/>
            <person name="Larimer J."/>
            <person name="McCowan C."/>
            <person name="Murphy C."/>
            <person name="Pearson M."/>
            <person name="Poon T.W."/>
            <person name="Priest M."/>
            <person name="Roberts A."/>
            <person name="Saif S."/>
            <person name="Shea T."/>
            <person name="Sisk P."/>
            <person name="Sykes S."/>
            <person name="Wortman J."/>
            <person name="Nusbaum C."/>
            <person name="Birren B."/>
        </authorList>
    </citation>
    <scope>NUCLEOTIDE SEQUENCE [LARGE SCALE GENOMIC DNA]</scope>
    <source>
        <strain evidence="8 9">DSM 19448</strain>
    </source>
</reference>
<keyword evidence="6 7" id="KW-0472">Membrane</keyword>
<evidence type="ECO:0000256" key="4">
    <source>
        <dbReference type="ARBA" id="ARBA00022692"/>
    </source>
</evidence>
<name>A0A0F5JF14_9BACT</name>
<evidence type="ECO:0000313" key="9">
    <source>
        <dbReference type="Proteomes" id="UP000033047"/>
    </source>
</evidence>
<dbReference type="GO" id="GO:0015109">
    <property type="term" value="F:chromate transmembrane transporter activity"/>
    <property type="evidence" value="ECO:0007669"/>
    <property type="project" value="InterPro"/>
</dbReference>
<keyword evidence="5 7" id="KW-1133">Transmembrane helix</keyword>
<dbReference type="PATRIC" id="fig|927665.4.peg.2063"/>
<keyword evidence="4 7" id="KW-0812">Transmembrane</keyword>
<dbReference type="EMBL" id="AQHV01000011">
    <property type="protein sequence ID" value="KKB56037.1"/>
    <property type="molecule type" value="Genomic_DNA"/>
</dbReference>
<evidence type="ECO:0000256" key="1">
    <source>
        <dbReference type="ARBA" id="ARBA00004651"/>
    </source>
</evidence>
<feature type="transmembrane region" description="Helical" evidence="7">
    <location>
        <begin position="79"/>
        <end position="108"/>
    </location>
</feature>
<feature type="transmembrane region" description="Helical" evidence="7">
    <location>
        <begin position="7"/>
        <end position="28"/>
    </location>
</feature>
<feature type="transmembrane region" description="Helical" evidence="7">
    <location>
        <begin position="115"/>
        <end position="138"/>
    </location>
</feature>
<comment type="subcellular location">
    <subcellularLocation>
        <location evidence="1">Cell membrane</location>
        <topology evidence="1">Multi-pass membrane protein</topology>
    </subcellularLocation>
</comment>
<comment type="similarity">
    <text evidence="2">Belongs to the chromate ion transporter (CHR) (TC 2.A.51) family.</text>
</comment>